<feature type="domain" description="Bardet-Biedl syndrome 1 N-terminal" evidence="1">
    <location>
        <begin position="1"/>
        <end position="253"/>
    </location>
</feature>
<dbReference type="RefSeq" id="XP_005833900.1">
    <property type="nucleotide sequence ID" value="XM_005833843.1"/>
</dbReference>
<accession>L1JFP4</accession>
<dbReference type="OMA" id="HADRRHY"/>
<dbReference type="KEGG" id="gtt:GUITHDRAFT_70223"/>
<dbReference type="AlphaFoldDB" id="L1JFP4"/>
<dbReference type="EnsemblProtists" id="EKX46920">
    <property type="protein sequence ID" value="EKX46920"/>
    <property type="gene ID" value="GUITHDRAFT_70223"/>
</dbReference>
<dbReference type="GO" id="GO:0034464">
    <property type="term" value="C:BBSome"/>
    <property type="evidence" value="ECO:0007669"/>
    <property type="project" value="InterPro"/>
</dbReference>
<evidence type="ECO:0000313" key="5">
    <source>
        <dbReference type="Proteomes" id="UP000011087"/>
    </source>
</evidence>
<reference evidence="5" key="2">
    <citation type="submission" date="2012-11" db="EMBL/GenBank/DDBJ databases">
        <authorList>
            <person name="Kuo A."/>
            <person name="Curtis B.A."/>
            <person name="Tanifuji G."/>
            <person name="Burki F."/>
            <person name="Gruber A."/>
            <person name="Irimia M."/>
            <person name="Maruyama S."/>
            <person name="Arias M.C."/>
            <person name="Ball S.G."/>
            <person name="Gile G.H."/>
            <person name="Hirakawa Y."/>
            <person name="Hopkins J.F."/>
            <person name="Rensing S.A."/>
            <person name="Schmutz J."/>
            <person name="Symeonidi A."/>
            <person name="Elias M."/>
            <person name="Eveleigh R.J."/>
            <person name="Herman E.K."/>
            <person name="Klute M.J."/>
            <person name="Nakayama T."/>
            <person name="Obornik M."/>
            <person name="Reyes-Prieto A."/>
            <person name="Armbrust E.V."/>
            <person name="Aves S.J."/>
            <person name="Beiko R.G."/>
            <person name="Coutinho P."/>
            <person name="Dacks J.B."/>
            <person name="Durnford D.G."/>
            <person name="Fast N.M."/>
            <person name="Green B.R."/>
            <person name="Grisdale C."/>
            <person name="Hempe F."/>
            <person name="Henrissat B."/>
            <person name="Hoppner M.P."/>
            <person name="Ishida K.-I."/>
            <person name="Kim E."/>
            <person name="Koreny L."/>
            <person name="Kroth P.G."/>
            <person name="Liu Y."/>
            <person name="Malik S.-B."/>
            <person name="Maier U.G."/>
            <person name="McRose D."/>
            <person name="Mock T."/>
            <person name="Neilson J.A."/>
            <person name="Onodera N.T."/>
            <person name="Poole A.M."/>
            <person name="Pritham E.J."/>
            <person name="Richards T.A."/>
            <person name="Rocap G."/>
            <person name="Roy S.W."/>
            <person name="Sarai C."/>
            <person name="Schaack S."/>
            <person name="Shirato S."/>
            <person name="Slamovits C.H."/>
            <person name="Spencer D.F."/>
            <person name="Suzuki S."/>
            <person name="Worden A.Z."/>
            <person name="Zauner S."/>
            <person name="Barry K."/>
            <person name="Bell C."/>
            <person name="Bharti A.K."/>
            <person name="Crow J.A."/>
            <person name="Grimwood J."/>
            <person name="Kramer R."/>
            <person name="Lindquist E."/>
            <person name="Lucas S."/>
            <person name="Salamov A."/>
            <person name="McFadden G.I."/>
            <person name="Lane C.E."/>
            <person name="Keeling P.J."/>
            <person name="Gray M.W."/>
            <person name="Grigoriev I.V."/>
            <person name="Archibald J.M."/>
        </authorList>
    </citation>
    <scope>NUCLEOTIDE SEQUENCE</scope>
    <source>
        <strain evidence="5">CCMP2712</strain>
    </source>
</reference>
<dbReference type="GO" id="GO:0005930">
    <property type="term" value="C:axoneme"/>
    <property type="evidence" value="ECO:0007669"/>
    <property type="project" value="TreeGrafter"/>
</dbReference>
<dbReference type="GeneID" id="17303569"/>
<organism evidence="3">
    <name type="scientific">Guillardia theta (strain CCMP2712)</name>
    <name type="common">Cryptophyte</name>
    <dbReference type="NCBI Taxonomy" id="905079"/>
    <lineage>
        <taxon>Eukaryota</taxon>
        <taxon>Cryptophyceae</taxon>
        <taxon>Pyrenomonadales</taxon>
        <taxon>Geminigeraceae</taxon>
        <taxon>Guillardia</taxon>
    </lineage>
</organism>
<name>L1JFP4_GUITC</name>
<feature type="domain" description="Bardet-Biedl syndrome 1 protein GAE" evidence="2">
    <location>
        <begin position="465"/>
        <end position="533"/>
    </location>
</feature>
<sequence>WLDAYHDPMASIHTTPSCLRLVDVTGNGDPKLIVADQNQKLRVYKGINLISELALLDTPSAICPFYAEQKAGGGSERIPSIAVACGQFIFIYKKLRPNFKFALPAPQVSEEELNVWSCKEFMNACKVMIDGQLVSLQENGTNLTYQSSDLLSKETLEDRTLFIEQNQKVQPTHSTTITCMESIKKNSDDETATSCLVVGAEHKQVTILDATNFSILMKVTLPAVPAFIGVTGLMDVEYRLAVAGRGNVVYMIKNGQLMATTIELESSICGLICSGKSIIVADAQNVMYSFHFKGKKNYSIHMPAPIQALETMQVDSVSNNVLQLVALQNGEIRLYREKTLVSSITSNDVVTCMRFGKYAREDSTLLLVYKNGGMAIKILSRNSNLNKTSKTGGPPPEQDIPLNVPKKTKLYIEQTQARKKQQAIDMHRIFQRDLCKLRLNAARSYVKILTDGNQKTSSHSITASLKLNVEVQGLGPYYKLIMTITNTGTKINSDCKVMIRYNPDLYKMQSSFLDLPPLMPGPQYRFEEKVRCAFVMHQEGE</sequence>
<gene>
    <name evidence="3" type="ORF">GUITHDRAFT_70223</name>
</gene>
<dbReference type="SUPFAM" id="SSF50978">
    <property type="entry name" value="WD40 repeat-like"/>
    <property type="match status" value="1"/>
</dbReference>
<dbReference type="GO" id="GO:0005815">
    <property type="term" value="C:microtubule organizing center"/>
    <property type="evidence" value="ECO:0007669"/>
    <property type="project" value="TreeGrafter"/>
</dbReference>
<dbReference type="InterPro" id="IPR056419">
    <property type="entry name" value="GAE_BBS1"/>
</dbReference>
<dbReference type="HOGENOM" id="CLU_032988_1_0_1"/>
<dbReference type="EMBL" id="JH992992">
    <property type="protein sequence ID" value="EKX46920.1"/>
    <property type="molecule type" value="Genomic_DNA"/>
</dbReference>
<dbReference type="InterPro" id="IPR028784">
    <property type="entry name" value="BBS1"/>
</dbReference>
<dbReference type="Pfam" id="PF23304">
    <property type="entry name" value="GAE_BBS1"/>
    <property type="match status" value="1"/>
</dbReference>
<dbReference type="eggNOG" id="ENOG502QS2X">
    <property type="taxonomic scope" value="Eukaryota"/>
</dbReference>
<dbReference type="PaxDb" id="55529-EKX46920"/>
<dbReference type="STRING" id="905079.L1JFP4"/>
<evidence type="ECO:0000259" key="1">
    <source>
        <dbReference type="Pfam" id="PF14779"/>
    </source>
</evidence>
<evidence type="ECO:0000313" key="3">
    <source>
        <dbReference type="EMBL" id="EKX46920.1"/>
    </source>
</evidence>
<protein>
    <submittedName>
        <fullName evidence="3 4">Uncharacterized protein</fullName>
    </submittedName>
</protein>
<dbReference type="InterPro" id="IPR032728">
    <property type="entry name" value="BBS1_N"/>
</dbReference>
<dbReference type="InterPro" id="IPR036322">
    <property type="entry name" value="WD40_repeat_dom_sf"/>
</dbReference>
<dbReference type="OrthoDB" id="10259809at2759"/>
<proteinExistence type="predicted"/>
<reference evidence="4" key="3">
    <citation type="submission" date="2015-06" db="UniProtKB">
        <authorList>
            <consortium name="EnsemblProtists"/>
        </authorList>
    </citation>
    <scope>IDENTIFICATION</scope>
</reference>
<dbReference type="GO" id="GO:1905515">
    <property type="term" value="P:non-motile cilium assembly"/>
    <property type="evidence" value="ECO:0007669"/>
    <property type="project" value="InterPro"/>
</dbReference>
<dbReference type="GO" id="GO:0005113">
    <property type="term" value="F:patched binding"/>
    <property type="evidence" value="ECO:0007669"/>
    <property type="project" value="TreeGrafter"/>
</dbReference>
<dbReference type="GO" id="GO:0005119">
    <property type="term" value="F:smoothened binding"/>
    <property type="evidence" value="ECO:0007669"/>
    <property type="project" value="TreeGrafter"/>
</dbReference>
<evidence type="ECO:0000259" key="2">
    <source>
        <dbReference type="Pfam" id="PF23304"/>
    </source>
</evidence>
<feature type="non-terminal residue" evidence="3">
    <location>
        <position position="1"/>
    </location>
</feature>
<reference evidence="3 5" key="1">
    <citation type="journal article" date="2012" name="Nature">
        <title>Algal genomes reveal evolutionary mosaicism and the fate of nucleomorphs.</title>
        <authorList>
            <consortium name="DOE Joint Genome Institute"/>
            <person name="Curtis B.A."/>
            <person name="Tanifuji G."/>
            <person name="Burki F."/>
            <person name="Gruber A."/>
            <person name="Irimia M."/>
            <person name="Maruyama S."/>
            <person name="Arias M.C."/>
            <person name="Ball S.G."/>
            <person name="Gile G.H."/>
            <person name="Hirakawa Y."/>
            <person name="Hopkins J.F."/>
            <person name="Kuo A."/>
            <person name="Rensing S.A."/>
            <person name="Schmutz J."/>
            <person name="Symeonidi A."/>
            <person name="Elias M."/>
            <person name="Eveleigh R.J."/>
            <person name="Herman E.K."/>
            <person name="Klute M.J."/>
            <person name="Nakayama T."/>
            <person name="Obornik M."/>
            <person name="Reyes-Prieto A."/>
            <person name="Armbrust E.V."/>
            <person name="Aves S.J."/>
            <person name="Beiko R.G."/>
            <person name="Coutinho P."/>
            <person name="Dacks J.B."/>
            <person name="Durnford D.G."/>
            <person name="Fast N.M."/>
            <person name="Green B.R."/>
            <person name="Grisdale C.J."/>
            <person name="Hempel F."/>
            <person name="Henrissat B."/>
            <person name="Hoppner M.P."/>
            <person name="Ishida K."/>
            <person name="Kim E."/>
            <person name="Koreny L."/>
            <person name="Kroth P.G."/>
            <person name="Liu Y."/>
            <person name="Malik S.B."/>
            <person name="Maier U.G."/>
            <person name="McRose D."/>
            <person name="Mock T."/>
            <person name="Neilson J.A."/>
            <person name="Onodera N.T."/>
            <person name="Poole A.M."/>
            <person name="Pritham E.J."/>
            <person name="Richards T.A."/>
            <person name="Rocap G."/>
            <person name="Roy S.W."/>
            <person name="Sarai C."/>
            <person name="Schaack S."/>
            <person name="Shirato S."/>
            <person name="Slamovits C.H."/>
            <person name="Spencer D.F."/>
            <person name="Suzuki S."/>
            <person name="Worden A.Z."/>
            <person name="Zauner S."/>
            <person name="Barry K."/>
            <person name="Bell C."/>
            <person name="Bharti A.K."/>
            <person name="Crow J.A."/>
            <person name="Grimwood J."/>
            <person name="Kramer R."/>
            <person name="Lindquist E."/>
            <person name="Lucas S."/>
            <person name="Salamov A."/>
            <person name="McFadden G.I."/>
            <person name="Lane C.E."/>
            <person name="Keeling P.J."/>
            <person name="Gray M.W."/>
            <person name="Grigoriev I.V."/>
            <person name="Archibald J.M."/>
        </authorList>
    </citation>
    <scope>NUCLEOTIDE SEQUENCE</scope>
    <source>
        <strain evidence="3 5">CCMP2712</strain>
    </source>
</reference>
<dbReference type="GO" id="GO:0061512">
    <property type="term" value="P:protein localization to cilium"/>
    <property type="evidence" value="ECO:0007669"/>
    <property type="project" value="TreeGrafter"/>
</dbReference>
<dbReference type="PANTHER" id="PTHR20870">
    <property type="entry name" value="BARDET-BIEDL SYNDROME 1 PROTEIN"/>
    <property type="match status" value="1"/>
</dbReference>
<dbReference type="PANTHER" id="PTHR20870:SF0">
    <property type="entry name" value="BARDET-BIEDL SYNDROME 1 PROTEIN"/>
    <property type="match status" value="1"/>
</dbReference>
<dbReference type="Proteomes" id="UP000011087">
    <property type="component" value="Unassembled WGS sequence"/>
</dbReference>
<dbReference type="Pfam" id="PF14779">
    <property type="entry name" value="BBS1"/>
    <property type="match status" value="1"/>
</dbReference>
<keyword evidence="5" id="KW-1185">Reference proteome</keyword>
<evidence type="ECO:0000313" key="4">
    <source>
        <dbReference type="EnsemblProtists" id="EKX46920"/>
    </source>
</evidence>